<gene>
    <name evidence="2" type="ORF">P7K49_009554</name>
</gene>
<evidence type="ECO:0000313" key="3">
    <source>
        <dbReference type="Proteomes" id="UP001266305"/>
    </source>
</evidence>
<evidence type="ECO:0000256" key="1">
    <source>
        <dbReference type="SAM" id="MobiDB-lite"/>
    </source>
</evidence>
<reference evidence="2 3" key="1">
    <citation type="submission" date="2023-05" db="EMBL/GenBank/DDBJ databases">
        <title>B98-5 Cell Line De Novo Hybrid Assembly: An Optical Mapping Approach.</title>
        <authorList>
            <person name="Kananen K."/>
            <person name="Auerbach J.A."/>
            <person name="Kautto E."/>
            <person name="Blachly J.S."/>
        </authorList>
    </citation>
    <scope>NUCLEOTIDE SEQUENCE [LARGE SCALE GENOMIC DNA]</scope>
    <source>
        <strain evidence="2">B95-8</strain>
        <tissue evidence="2">Cell line</tissue>
    </source>
</reference>
<comment type="caution">
    <text evidence="2">The sequence shown here is derived from an EMBL/GenBank/DDBJ whole genome shotgun (WGS) entry which is preliminary data.</text>
</comment>
<accession>A0ABQ9VML1</accession>
<protein>
    <submittedName>
        <fullName evidence="2">Uncharacterized protein</fullName>
    </submittedName>
</protein>
<keyword evidence="3" id="KW-1185">Reference proteome</keyword>
<feature type="region of interest" description="Disordered" evidence="1">
    <location>
        <begin position="1"/>
        <end position="31"/>
    </location>
</feature>
<proteinExistence type="predicted"/>
<dbReference type="EMBL" id="JASSZA010000005">
    <property type="protein sequence ID" value="KAK2109808.1"/>
    <property type="molecule type" value="Genomic_DNA"/>
</dbReference>
<organism evidence="2 3">
    <name type="scientific">Saguinus oedipus</name>
    <name type="common">Cotton-top tamarin</name>
    <name type="synonym">Oedipomidas oedipus</name>
    <dbReference type="NCBI Taxonomy" id="9490"/>
    <lineage>
        <taxon>Eukaryota</taxon>
        <taxon>Metazoa</taxon>
        <taxon>Chordata</taxon>
        <taxon>Craniata</taxon>
        <taxon>Vertebrata</taxon>
        <taxon>Euteleostomi</taxon>
        <taxon>Mammalia</taxon>
        <taxon>Eutheria</taxon>
        <taxon>Euarchontoglires</taxon>
        <taxon>Primates</taxon>
        <taxon>Haplorrhini</taxon>
        <taxon>Platyrrhini</taxon>
        <taxon>Cebidae</taxon>
        <taxon>Callitrichinae</taxon>
        <taxon>Saguinus</taxon>
    </lineage>
</organism>
<name>A0ABQ9VML1_SAGOE</name>
<evidence type="ECO:0000313" key="2">
    <source>
        <dbReference type="EMBL" id="KAK2109808.1"/>
    </source>
</evidence>
<dbReference type="Proteomes" id="UP001266305">
    <property type="component" value="Unassembled WGS sequence"/>
</dbReference>
<sequence length="186" mass="20322">MKGSRHEVGGCFTSQVVKGRPELPSPAAPRRSWLHSEAPTWKLLMKQRKSYPAPLEAEATSILTLPQLDSQSTLGTNALHSPPFLWELPEPRQGHLSSSCHELQFIPRYSSGAYAPNTVLSPFALATELIPFSAAATPASLVLPWTKLFPQPGIASLPFRSQSQLKHPFLRHSFLAPCLSPPSSPP</sequence>